<evidence type="ECO:0000313" key="2">
    <source>
        <dbReference type="Proteomes" id="UP000327039"/>
    </source>
</evidence>
<dbReference type="GO" id="GO:0004386">
    <property type="term" value="F:helicase activity"/>
    <property type="evidence" value="ECO:0007669"/>
    <property type="project" value="UniProtKB-KW"/>
</dbReference>
<keyword evidence="2" id="KW-1185">Reference proteome</keyword>
<organism evidence="1 2">
    <name type="scientific">Microbacterium radiodurans</name>
    <dbReference type="NCBI Taxonomy" id="661398"/>
    <lineage>
        <taxon>Bacteria</taxon>
        <taxon>Bacillati</taxon>
        <taxon>Actinomycetota</taxon>
        <taxon>Actinomycetes</taxon>
        <taxon>Micrococcales</taxon>
        <taxon>Microbacteriaceae</taxon>
        <taxon>Microbacterium</taxon>
    </lineage>
</organism>
<dbReference type="AlphaFoldDB" id="A0A5J5IPF1"/>
<sequence>MAGSTVSIGVLAVVATLGMGLGAVGSAAVSAARAAATADTAAVAAADTALGFVAGAPCERAEEIVTSAGLSLVGCEMDGVSATVTAAAAAGVFRVHARARAGPPAAHSG</sequence>
<keyword evidence="1" id="KW-0347">Helicase</keyword>
<protein>
    <submittedName>
        <fullName evidence="1">Helicase</fullName>
    </submittedName>
</protein>
<keyword evidence="1" id="KW-0067">ATP-binding</keyword>
<keyword evidence="1" id="KW-0547">Nucleotide-binding</keyword>
<name>A0A5J5IPF1_9MICO</name>
<keyword evidence="1" id="KW-0378">Hydrolase</keyword>
<dbReference type="NCBIfam" id="TIGR03816">
    <property type="entry name" value="tadE_like_DECH"/>
    <property type="match status" value="1"/>
</dbReference>
<comment type="caution">
    <text evidence="1">The sequence shown here is derived from an EMBL/GenBank/DDBJ whole genome shotgun (WGS) entry which is preliminary data.</text>
</comment>
<dbReference type="EMBL" id="VYRZ01000003">
    <property type="protein sequence ID" value="KAA9085276.1"/>
    <property type="molecule type" value="Genomic_DNA"/>
</dbReference>
<dbReference type="InterPro" id="IPR021202">
    <property type="entry name" value="Rv3654c-like"/>
</dbReference>
<gene>
    <name evidence="1" type="ORF">F6B42_12415</name>
</gene>
<evidence type="ECO:0000313" key="1">
    <source>
        <dbReference type="EMBL" id="KAA9085276.1"/>
    </source>
</evidence>
<dbReference type="Proteomes" id="UP000327039">
    <property type="component" value="Unassembled WGS sequence"/>
</dbReference>
<accession>A0A5J5IPF1</accession>
<dbReference type="RefSeq" id="WP_150419998.1">
    <property type="nucleotide sequence ID" value="NZ_VYRZ01000003.1"/>
</dbReference>
<reference evidence="2" key="1">
    <citation type="submission" date="2019-09" db="EMBL/GenBank/DDBJ databases">
        <title>Mumia zhuanghuii sp. nov. isolated from the intestinal contents of plateau pika (Ochotona curzoniae) in the Qinghai-Tibet plateau of China.</title>
        <authorList>
            <person name="Tian Z."/>
        </authorList>
    </citation>
    <scope>NUCLEOTIDE SEQUENCE [LARGE SCALE GENOMIC DNA]</scope>
    <source>
        <strain evidence="2">DSM 25564</strain>
    </source>
</reference>
<proteinExistence type="predicted"/>